<protein>
    <recommendedName>
        <fullName evidence="3">SRR1-like domain-containing protein</fullName>
    </recommendedName>
</protein>
<dbReference type="PANTHER" id="PTHR28626:SF3">
    <property type="entry name" value="SRR1-LIKE PROTEIN"/>
    <property type="match status" value="1"/>
</dbReference>
<feature type="compositionally biased region" description="Basic residues" evidence="2">
    <location>
        <begin position="20"/>
        <end position="30"/>
    </location>
</feature>
<dbReference type="PANTHER" id="PTHR28626">
    <property type="entry name" value="SRR1-LIKE PROTEIN"/>
    <property type="match status" value="1"/>
</dbReference>
<dbReference type="GO" id="GO:0005634">
    <property type="term" value="C:nucleus"/>
    <property type="evidence" value="ECO:0007669"/>
    <property type="project" value="TreeGrafter"/>
</dbReference>
<feature type="domain" description="SRR1-like" evidence="3">
    <location>
        <begin position="132"/>
        <end position="199"/>
    </location>
</feature>
<reference evidence="5" key="1">
    <citation type="journal article" date="2017" name="Nat. Commun.">
        <title>The asparagus genome sheds light on the origin and evolution of a young Y chromosome.</title>
        <authorList>
            <person name="Harkess A."/>
            <person name="Zhou J."/>
            <person name="Xu C."/>
            <person name="Bowers J.E."/>
            <person name="Van der Hulst R."/>
            <person name="Ayyampalayam S."/>
            <person name="Mercati F."/>
            <person name="Riccardi P."/>
            <person name="McKain M.R."/>
            <person name="Kakrana A."/>
            <person name="Tang H."/>
            <person name="Ray J."/>
            <person name="Groenendijk J."/>
            <person name="Arikit S."/>
            <person name="Mathioni S.M."/>
            <person name="Nakano M."/>
            <person name="Shan H."/>
            <person name="Telgmann-Rauber A."/>
            <person name="Kanno A."/>
            <person name="Yue Z."/>
            <person name="Chen H."/>
            <person name="Li W."/>
            <person name="Chen Y."/>
            <person name="Xu X."/>
            <person name="Zhang Y."/>
            <person name="Luo S."/>
            <person name="Chen H."/>
            <person name="Gao J."/>
            <person name="Mao Z."/>
            <person name="Pires J.C."/>
            <person name="Luo M."/>
            <person name="Kudrna D."/>
            <person name="Wing R.A."/>
            <person name="Meyers B.C."/>
            <person name="Yi K."/>
            <person name="Kong H."/>
            <person name="Lavrijsen P."/>
            <person name="Sunseri F."/>
            <person name="Falavigna A."/>
            <person name="Ye Y."/>
            <person name="Leebens-Mack J.H."/>
            <person name="Chen G."/>
        </authorList>
    </citation>
    <scope>NUCLEOTIDE SEQUENCE [LARGE SCALE GENOMIC DNA]</scope>
    <source>
        <strain evidence="5">cv. DH0086</strain>
    </source>
</reference>
<evidence type="ECO:0000256" key="1">
    <source>
        <dbReference type="ARBA" id="ARBA00009856"/>
    </source>
</evidence>
<comment type="similarity">
    <text evidence="1">Belongs to the SRR1 family.</text>
</comment>
<dbReference type="AlphaFoldDB" id="A0A5P1EC25"/>
<dbReference type="GO" id="GO:0005737">
    <property type="term" value="C:cytoplasm"/>
    <property type="evidence" value="ECO:0007669"/>
    <property type="project" value="TreeGrafter"/>
</dbReference>
<evidence type="ECO:0000313" key="5">
    <source>
        <dbReference type="Proteomes" id="UP000243459"/>
    </source>
</evidence>
<dbReference type="Gramene" id="ONK62349">
    <property type="protein sequence ID" value="ONK62349"/>
    <property type="gene ID" value="A4U43_C07F2970"/>
</dbReference>
<dbReference type="EMBL" id="CM007387">
    <property type="protein sequence ID" value="ONK62349.1"/>
    <property type="molecule type" value="Genomic_DNA"/>
</dbReference>
<sequence>MSTPPKTLTHNPNQSWTVVSHRRNRKRPKSKSNPNPDQFETLTLKSPIPWTPLDSQPNPILQSKLLSKLQSSLSKLKSSQFYNQFLSQLQCPQIQSGLNKLLSFNPQFDLIIYGIGSIDSYETPRLQLSLDLIIYGIGSIDSYETPRLQLSLALLILDRLKPQISSIEVFDPIISTAEQAVIEQLGVAVMGVDERGRREGTFEASGVLNTTGYVPRHTEEHWRQRVPGPRENSSIYRVVARNAVMET</sequence>
<evidence type="ECO:0000256" key="2">
    <source>
        <dbReference type="SAM" id="MobiDB-lite"/>
    </source>
</evidence>
<dbReference type="Proteomes" id="UP000243459">
    <property type="component" value="Chromosome 7"/>
</dbReference>
<organism evidence="4 5">
    <name type="scientific">Asparagus officinalis</name>
    <name type="common">Garden asparagus</name>
    <dbReference type="NCBI Taxonomy" id="4686"/>
    <lineage>
        <taxon>Eukaryota</taxon>
        <taxon>Viridiplantae</taxon>
        <taxon>Streptophyta</taxon>
        <taxon>Embryophyta</taxon>
        <taxon>Tracheophyta</taxon>
        <taxon>Spermatophyta</taxon>
        <taxon>Magnoliopsida</taxon>
        <taxon>Liliopsida</taxon>
        <taxon>Asparagales</taxon>
        <taxon>Asparagaceae</taxon>
        <taxon>Asparagoideae</taxon>
        <taxon>Asparagus</taxon>
    </lineage>
</organism>
<keyword evidence="5" id="KW-1185">Reference proteome</keyword>
<feature type="compositionally biased region" description="Polar residues" evidence="2">
    <location>
        <begin position="1"/>
        <end position="18"/>
    </location>
</feature>
<dbReference type="InterPro" id="IPR040044">
    <property type="entry name" value="SRR1L"/>
</dbReference>
<evidence type="ECO:0000259" key="3">
    <source>
        <dbReference type="Pfam" id="PF07985"/>
    </source>
</evidence>
<evidence type="ECO:0000313" key="4">
    <source>
        <dbReference type="EMBL" id="ONK62349.1"/>
    </source>
</evidence>
<feature type="region of interest" description="Disordered" evidence="2">
    <location>
        <begin position="1"/>
        <end position="43"/>
    </location>
</feature>
<dbReference type="InterPro" id="IPR012942">
    <property type="entry name" value="SRR1-like"/>
</dbReference>
<gene>
    <name evidence="4" type="ORF">A4U43_C07F2970</name>
</gene>
<accession>A0A5P1EC25</accession>
<proteinExistence type="inferred from homology"/>
<name>A0A5P1EC25_ASPOF</name>
<dbReference type="Pfam" id="PF07985">
    <property type="entry name" value="SRR1"/>
    <property type="match status" value="1"/>
</dbReference>